<evidence type="ECO:0000313" key="2">
    <source>
        <dbReference type="EMBL" id="MEJ8851333.1"/>
    </source>
</evidence>
<evidence type="ECO:0000259" key="1">
    <source>
        <dbReference type="PROSITE" id="PS51819"/>
    </source>
</evidence>
<gene>
    <name evidence="2" type="ORF">WKW82_32180</name>
</gene>
<evidence type="ECO:0000313" key="3">
    <source>
        <dbReference type="Proteomes" id="UP001385892"/>
    </source>
</evidence>
<dbReference type="Proteomes" id="UP001385892">
    <property type="component" value="Unassembled WGS sequence"/>
</dbReference>
<dbReference type="InterPro" id="IPR004360">
    <property type="entry name" value="Glyas_Fos-R_dOase_dom"/>
</dbReference>
<dbReference type="CDD" id="cd07246">
    <property type="entry name" value="VOC_like"/>
    <property type="match status" value="1"/>
</dbReference>
<sequence length="157" mass="17044">MSIDPRPAIHRFATPYAIVGDANQAIDFYKLAFGATEFVRLADASGKVMHAELRIGGAPFMLADEFPEMGYRSPETLGGSSVSMLLYVDDVDSLFAKAVTAGAKATMPPADQFDGYRRGTMTDPFGHVWLLASRKEEVSPEEMVRRFEKMMGGGGGV</sequence>
<dbReference type="SUPFAM" id="SSF54593">
    <property type="entry name" value="Glyoxalase/Bleomycin resistance protein/Dihydroxybiphenyl dioxygenase"/>
    <property type="match status" value="1"/>
</dbReference>
<keyword evidence="3" id="KW-1185">Reference proteome</keyword>
<feature type="domain" description="VOC" evidence="1">
    <location>
        <begin position="8"/>
        <end position="134"/>
    </location>
</feature>
<dbReference type="Gene3D" id="3.10.180.10">
    <property type="entry name" value="2,3-Dihydroxybiphenyl 1,2-Dioxygenase, domain 1"/>
    <property type="match status" value="1"/>
</dbReference>
<dbReference type="RefSeq" id="WP_340346923.1">
    <property type="nucleotide sequence ID" value="NZ_JBBKZT010000021.1"/>
</dbReference>
<proteinExistence type="predicted"/>
<reference evidence="2 3" key="1">
    <citation type="submission" date="2024-03" db="EMBL/GenBank/DDBJ databases">
        <title>Novel species of the genus Variovorax.</title>
        <authorList>
            <person name="Liu Q."/>
            <person name="Xin Y.-H."/>
        </authorList>
    </citation>
    <scope>NUCLEOTIDE SEQUENCE [LARGE SCALE GENOMIC DNA]</scope>
    <source>
        <strain evidence="2 3">KACC 18900</strain>
    </source>
</reference>
<dbReference type="PANTHER" id="PTHR34109">
    <property type="entry name" value="BNAUNNG04460D PROTEIN-RELATED"/>
    <property type="match status" value="1"/>
</dbReference>
<dbReference type="Pfam" id="PF00903">
    <property type="entry name" value="Glyoxalase"/>
    <property type="match status" value="1"/>
</dbReference>
<dbReference type="InterPro" id="IPR037523">
    <property type="entry name" value="VOC_core"/>
</dbReference>
<comment type="caution">
    <text evidence="2">The sequence shown here is derived from an EMBL/GenBank/DDBJ whole genome shotgun (WGS) entry which is preliminary data.</text>
</comment>
<dbReference type="InterPro" id="IPR029068">
    <property type="entry name" value="Glyas_Bleomycin-R_OHBP_Dase"/>
</dbReference>
<organism evidence="2 3">
    <name type="scientific">Variovorax rhizosphaerae</name>
    <dbReference type="NCBI Taxonomy" id="1836200"/>
    <lineage>
        <taxon>Bacteria</taxon>
        <taxon>Pseudomonadati</taxon>
        <taxon>Pseudomonadota</taxon>
        <taxon>Betaproteobacteria</taxon>
        <taxon>Burkholderiales</taxon>
        <taxon>Comamonadaceae</taxon>
        <taxon>Variovorax</taxon>
    </lineage>
</organism>
<accession>A0ABU8WX44</accession>
<name>A0ABU8WX44_9BURK</name>
<dbReference type="PANTHER" id="PTHR34109:SF1">
    <property type="entry name" value="VOC DOMAIN-CONTAINING PROTEIN"/>
    <property type="match status" value="1"/>
</dbReference>
<dbReference type="PROSITE" id="PS51819">
    <property type="entry name" value="VOC"/>
    <property type="match status" value="1"/>
</dbReference>
<dbReference type="EMBL" id="JBBKZT010000021">
    <property type="protein sequence ID" value="MEJ8851333.1"/>
    <property type="molecule type" value="Genomic_DNA"/>
</dbReference>
<protein>
    <submittedName>
        <fullName evidence="2">VOC family protein</fullName>
    </submittedName>
</protein>